<feature type="chain" id="PRO_5042002774" evidence="1">
    <location>
        <begin position="30"/>
        <end position="169"/>
    </location>
</feature>
<reference evidence="2" key="1">
    <citation type="journal article" date="2020" name="Fungal Divers.">
        <title>Resolving the Mortierellaceae phylogeny through synthesis of multi-gene phylogenetics and phylogenomics.</title>
        <authorList>
            <person name="Vandepol N."/>
            <person name="Liber J."/>
            <person name="Desiro A."/>
            <person name="Na H."/>
            <person name="Kennedy M."/>
            <person name="Barry K."/>
            <person name="Grigoriev I.V."/>
            <person name="Miller A.N."/>
            <person name="O'Donnell K."/>
            <person name="Stajich J.E."/>
            <person name="Bonito G."/>
        </authorList>
    </citation>
    <scope>NUCLEOTIDE SEQUENCE</scope>
    <source>
        <strain evidence="2">NRRL 28262</strain>
    </source>
</reference>
<gene>
    <name evidence="2" type="ORF">BGZ95_005002</name>
</gene>
<comment type="caution">
    <text evidence="2">The sequence shown here is derived from an EMBL/GenBank/DDBJ whole genome shotgun (WGS) entry which is preliminary data.</text>
</comment>
<evidence type="ECO:0000313" key="3">
    <source>
        <dbReference type="Proteomes" id="UP001194580"/>
    </source>
</evidence>
<keyword evidence="1" id="KW-0732">Signal</keyword>
<organism evidence="2 3">
    <name type="scientific">Linnemannia exigua</name>
    <dbReference type="NCBI Taxonomy" id="604196"/>
    <lineage>
        <taxon>Eukaryota</taxon>
        <taxon>Fungi</taxon>
        <taxon>Fungi incertae sedis</taxon>
        <taxon>Mucoromycota</taxon>
        <taxon>Mortierellomycotina</taxon>
        <taxon>Mortierellomycetes</taxon>
        <taxon>Mortierellales</taxon>
        <taxon>Mortierellaceae</taxon>
        <taxon>Linnemannia</taxon>
    </lineage>
</organism>
<dbReference type="EMBL" id="JAAAIL010002314">
    <property type="protein sequence ID" value="KAG0258341.1"/>
    <property type="molecule type" value="Genomic_DNA"/>
</dbReference>
<sequence length="169" mass="19256">MDLRPDMLARTFALLATLAALTLTPTTNAEKLELSFCPVPRIRGSESTYTCDVPYYNTCFQMLNTPVDFSLVGSAYFWRGFLDNADYSITLYTGYACDGQWARWSFNRGILGSYTIHDFQRPELYRNVHSFKIANFQTSTTTGNNQPRDAIIHAANCRVRPYEESKLCT</sequence>
<proteinExistence type="predicted"/>
<keyword evidence="3" id="KW-1185">Reference proteome</keyword>
<evidence type="ECO:0000313" key="2">
    <source>
        <dbReference type="EMBL" id="KAG0258341.1"/>
    </source>
</evidence>
<name>A0AAD4H2S7_9FUNG</name>
<feature type="signal peptide" evidence="1">
    <location>
        <begin position="1"/>
        <end position="29"/>
    </location>
</feature>
<protein>
    <submittedName>
        <fullName evidence="2">Uncharacterized protein</fullName>
    </submittedName>
</protein>
<dbReference type="AlphaFoldDB" id="A0AAD4H2S7"/>
<evidence type="ECO:0000256" key="1">
    <source>
        <dbReference type="SAM" id="SignalP"/>
    </source>
</evidence>
<dbReference type="Proteomes" id="UP001194580">
    <property type="component" value="Unassembled WGS sequence"/>
</dbReference>
<accession>A0AAD4H2S7</accession>